<protein>
    <submittedName>
        <fullName evidence="3">Isochorismatase family protein</fullName>
    </submittedName>
</protein>
<name>A0A060UP46_9PROT</name>
<dbReference type="Proteomes" id="UP000093129">
    <property type="component" value="Unassembled WGS sequence"/>
</dbReference>
<dbReference type="Gene3D" id="3.40.50.850">
    <property type="entry name" value="Isochorismatase-like"/>
    <property type="match status" value="1"/>
</dbReference>
<dbReference type="AlphaFoldDB" id="A0A060UP46"/>
<organism evidence="1">
    <name type="scientific">Acidithiobacillus ferrivorans</name>
    <dbReference type="NCBI Taxonomy" id="160808"/>
    <lineage>
        <taxon>Bacteria</taxon>
        <taxon>Pseudomonadati</taxon>
        <taxon>Pseudomonadota</taxon>
        <taxon>Acidithiobacillia</taxon>
        <taxon>Acidithiobacillales</taxon>
        <taxon>Acidithiobacillaceae</taxon>
        <taxon>Acidithiobacillus</taxon>
    </lineage>
</organism>
<dbReference type="InterPro" id="IPR036380">
    <property type="entry name" value="Isochorismatase-like_sf"/>
</dbReference>
<evidence type="ECO:0000313" key="5">
    <source>
        <dbReference type="Proteomes" id="UP000093129"/>
    </source>
</evidence>
<proteinExistence type="predicted"/>
<evidence type="ECO:0000313" key="2">
    <source>
        <dbReference type="EMBL" id="OCB03137.1"/>
    </source>
</evidence>
<reference evidence="4 6" key="4">
    <citation type="submission" date="2017-03" db="EMBL/GenBank/DDBJ databases">
        <authorList>
            <person name="Regsiter A."/>
            <person name="William W."/>
        </authorList>
    </citation>
    <scope>NUCLEOTIDE SEQUENCE [LARGE SCALE GENOMIC DNA]</scope>
    <source>
        <strain evidence="4">PRJEB5721</strain>
    </source>
</reference>
<evidence type="ECO:0000313" key="4">
    <source>
        <dbReference type="EMBL" id="SMH64420.1"/>
    </source>
</evidence>
<dbReference type="EMBL" id="CCCS020000035">
    <property type="protein sequence ID" value="CDQ10392.1"/>
    <property type="molecule type" value="Genomic_DNA"/>
</dbReference>
<dbReference type="Proteomes" id="UP000595420">
    <property type="component" value="Chromosome"/>
</dbReference>
<evidence type="ECO:0000313" key="1">
    <source>
        <dbReference type="EMBL" id="CDQ10392.1"/>
    </source>
</evidence>
<dbReference type="SUPFAM" id="SSF52499">
    <property type="entry name" value="Isochorismatase-like hydrolases"/>
    <property type="match status" value="1"/>
</dbReference>
<dbReference type="EMBL" id="CP059488">
    <property type="protein sequence ID" value="QQD73973.1"/>
    <property type="molecule type" value="Genomic_DNA"/>
</dbReference>
<dbReference type="EMBL" id="MASQ01000077">
    <property type="protein sequence ID" value="OCB03137.1"/>
    <property type="molecule type" value="Genomic_DNA"/>
</dbReference>
<evidence type="ECO:0000313" key="3">
    <source>
        <dbReference type="EMBL" id="QQD73973.1"/>
    </source>
</evidence>
<sequence length="147" mass="16014">MSQRNGLVVIDLQFGFSPDTDLVESIRDVARDYAVVVATRFCSLPDSLFRLRLGDGHDGGAIIDVGHSLIVDKPGYGLDQTAITALREFDVDEWGLVGSRTGACIMACAFSLWDAGIPFHVLHELCAAENGSLRDATEMILQRQFGQ</sequence>
<accession>A0A060UP46</accession>
<dbReference type="RefSeq" id="WP_035192890.1">
    <property type="nucleotide sequence ID" value="NZ_CCCS020000035.1"/>
</dbReference>
<reference evidence="1" key="1">
    <citation type="submission" date="2014-03" db="EMBL/GenBank/DDBJ databases">
        <authorList>
            <person name="Genoscope - CEA"/>
        </authorList>
    </citation>
    <scope>NUCLEOTIDE SEQUENCE [LARGE SCALE GENOMIC DNA]</scope>
    <source>
        <strain evidence="1">CF27</strain>
    </source>
</reference>
<reference evidence="2 5" key="3">
    <citation type="submission" date="2016-07" db="EMBL/GenBank/DDBJ databases">
        <title>Draft genome of a psychrotolerant acidophile Acidithiobacillus ferrivorans strain YL15.</title>
        <authorList>
            <person name="Peng T."/>
            <person name="Ma L."/>
            <person name="Nan M."/>
            <person name="An N."/>
            <person name="Wang M."/>
            <person name="Qiu G."/>
            <person name="Zeng W."/>
        </authorList>
    </citation>
    <scope>NUCLEOTIDE SEQUENCE [LARGE SCALE GENOMIC DNA]</scope>
    <source>
        <strain evidence="2 5">YL15</strain>
    </source>
</reference>
<dbReference type="Proteomes" id="UP000193925">
    <property type="component" value="Chromosome AFERRI"/>
</dbReference>
<gene>
    <name evidence="4" type="ORF">AFERRI_10453</name>
    <name evidence="1" type="ORF">AFERRI_400173</name>
    <name evidence="2" type="ORF">BBC27_09360</name>
    <name evidence="3" type="ORF">H2515_07060</name>
</gene>
<reference evidence="1" key="2">
    <citation type="submission" date="2014-07" db="EMBL/GenBank/DDBJ databases">
        <title>Initial genome analysis of the psychrotolerant acidophile Acidithiobacillus ferrivorans CF27: insights into iron and sulfur oxidation pathways and into biofilm formation.</title>
        <authorList>
            <person name="Talla E."/>
            <person name="Hedrich S."/>
            <person name="Mangenot S."/>
            <person name="Ji B."/>
            <person name="Johnson D.B."/>
            <person name="Barbe V."/>
            <person name="Bonnefoy V."/>
        </authorList>
    </citation>
    <scope>NUCLEOTIDE SEQUENCE [LARGE SCALE GENOMIC DNA]</scope>
    <source>
        <strain evidence="1">CF27</strain>
    </source>
</reference>
<reference evidence="3 7" key="5">
    <citation type="submission" date="2020-07" db="EMBL/GenBank/DDBJ databases">
        <title>Complete genome sequence analysis of Acidithiobacillus ferrivorans XJFY6S-08 reveals extreme environmental adaptation to alpine acid mine drainage.</title>
        <authorList>
            <person name="Yan L."/>
            <person name="Ni Y."/>
        </authorList>
    </citation>
    <scope>NUCLEOTIDE SEQUENCE [LARGE SCALE GENOMIC DNA]</scope>
    <source>
        <strain evidence="3 7">XJFY6S-08</strain>
    </source>
</reference>
<evidence type="ECO:0000313" key="7">
    <source>
        <dbReference type="Proteomes" id="UP000595420"/>
    </source>
</evidence>
<dbReference type="EMBL" id="LT841305">
    <property type="protein sequence ID" value="SMH64420.1"/>
    <property type="molecule type" value="Genomic_DNA"/>
</dbReference>
<evidence type="ECO:0000313" key="6">
    <source>
        <dbReference type="Proteomes" id="UP000193925"/>
    </source>
</evidence>
<keyword evidence="6" id="KW-1185">Reference proteome</keyword>